<accession>A0A1M2VM74</accession>
<dbReference type="Proteomes" id="UP000184267">
    <property type="component" value="Unassembled WGS sequence"/>
</dbReference>
<protein>
    <submittedName>
        <fullName evidence="2">Uncharacterized protein</fullName>
    </submittedName>
</protein>
<feature type="compositionally biased region" description="Polar residues" evidence="1">
    <location>
        <begin position="1"/>
        <end position="12"/>
    </location>
</feature>
<feature type="region of interest" description="Disordered" evidence="1">
    <location>
        <begin position="1"/>
        <end position="111"/>
    </location>
</feature>
<reference evidence="2 3" key="1">
    <citation type="submission" date="2016-10" db="EMBL/GenBank/DDBJ databases">
        <title>Genome sequence of the basidiomycete white-rot fungus Trametes pubescens.</title>
        <authorList>
            <person name="Makela M.R."/>
            <person name="Granchi Z."/>
            <person name="Peng M."/>
            <person name="De Vries R.P."/>
            <person name="Grigoriev I."/>
            <person name="Riley R."/>
            <person name="Hilden K."/>
        </authorList>
    </citation>
    <scope>NUCLEOTIDE SEQUENCE [LARGE SCALE GENOMIC DNA]</scope>
    <source>
        <strain evidence="2 3">FBCC735</strain>
    </source>
</reference>
<dbReference type="STRING" id="154538.A0A1M2VM74"/>
<proteinExistence type="predicted"/>
<dbReference type="AlphaFoldDB" id="A0A1M2VM74"/>
<sequence>MSTLETRSQLTGSLLHRRIPPNIRQAGLRHHDPQRSGEAPSSSSRVLHKVMHPVETMKSKKRKSVERESKNATAPKRKRLSDPGDVIDISDTEEEKPPPGPSKAPVSHDEPDFATVLKFFRVSLGSLT</sequence>
<evidence type="ECO:0000313" key="2">
    <source>
        <dbReference type="EMBL" id="OJT08691.1"/>
    </source>
</evidence>
<keyword evidence="3" id="KW-1185">Reference proteome</keyword>
<comment type="caution">
    <text evidence="2">The sequence shown here is derived from an EMBL/GenBank/DDBJ whole genome shotgun (WGS) entry which is preliminary data.</text>
</comment>
<evidence type="ECO:0000256" key="1">
    <source>
        <dbReference type="SAM" id="MobiDB-lite"/>
    </source>
</evidence>
<evidence type="ECO:0000313" key="3">
    <source>
        <dbReference type="Proteomes" id="UP000184267"/>
    </source>
</evidence>
<dbReference type="EMBL" id="MNAD01001019">
    <property type="protein sequence ID" value="OJT08691.1"/>
    <property type="molecule type" value="Genomic_DNA"/>
</dbReference>
<name>A0A1M2VM74_TRAPU</name>
<organism evidence="2 3">
    <name type="scientific">Trametes pubescens</name>
    <name type="common">White-rot fungus</name>
    <dbReference type="NCBI Taxonomy" id="154538"/>
    <lineage>
        <taxon>Eukaryota</taxon>
        <taxon>Fungi</taxon>
        <taxon>Dikarya</taxon>
        <taxon>Basidiomycota</taxon>
        <taxon>Agaricomycotina</taxon>
        <taxon>Agaricomycetes</taxon>
        <taxon>Polyporales</taxon>
        <taxon>Polyporaceae</taxon>
        <taxon>Trametes</taxon>
    </lineage>
</organism>
<gene>
    <name evidence="2" type="ORF">TRAPUB_417</name>
</gene>